<organism evidence="10 11">
    <name type="scientific">Pyxicephalus adspersus</name>
    <name type="common">African bullfrog</name>
    <dbReference type="NCBI Taxonomy" id="30357"/>
    <lineage>
        <taxon>Eukaryota</taxon>
        <taxon>Metazoa</taxon>
        <taxon>Chordata</taxon>
        <taxon>Craniata</taxon>
        <taxon>Vertebrata</taxon>
        <taxon>Euteleostomi</taxon>
        <taxon>Amphibia</taxon>
        <taxon>Batrachia</taxon>
        <taxon>Anura</taxon>
        <taxon>Neobatrachia</taxon>
        <taxon>Ranoidea</taxon>
        <taxon>Pyxicephalidae</taxon>
        <taxon>Pyxicephalinae</taxon>
        <taxon>Pyxicephalus</taxon>
    </lineage>
</organism>
<evidence type="ECO:0000256" key="1">
    <source>
        <dbReference type="ARBA" id="ARBA00004167"/>
    </source>
</evidence>
<dbReference type="PANTHER" id="PTHR14402">
    <property type="entry name" value="RECEPTOR TRANSPORTING PROTEIN"/>
    <property type="match status" value="1"/>
</dbReference>
<dbReference type="Proteomes" id="UP001181693">
    <property type="component" value="Unassembled WGS sequence"/>
</dbReference>
<comment type="caution">
    <text evidence="10">The sequence shown here is derived from an EMBL/GenBank/DDBJ whole genome shotgun (WGS) entry which is preliminary data.</text>
</comment>
<evidence type="ECO:0000256" key="7">
    <source>
        <dbReference type="ARBA" id="ARBA00023136"/>
    </source>
</evidence>
<gene>
    <name evidence="10" type="ORF">GDO54_010560</name>
</gene>
<keyword evidence="3" id="KW-0479">Metal-binding</keyword>
<keyword evidence="7" id="KW-0472">Membrane</keyword>
<dbReference type="GO" id="GO:0051205">
    <property type="term" value="P:protein insertion into membrane"/>
    <property type="evidence" value="ECO:0007669"/>
    <property type="project" value="TreeGrafter"/>
</dbReference>
<feature type="domain" description="3CxxC-type" evidence="9">
    <location>
        <begin position="43"/>
        <end position="152"/>
    </location>
</feature>
<keyword evidence="6" id="KW-1133">Transmembrane helix</keyword>
<keyword evidence="11" id="KW-1185">Reference proteome</keyword>
<dbReference type="GO" id="GO:0006612">
    <property type="term" value="P:protein targeting to membrane"/>
    <property type="evidence" value="ECO:0007669"/>
    <property type="project" value="TreeGrafter"/>
</dbReference>
<dbReference type="Pfam" id="PF13695">
    <property type="entry name" value="Zn_ribbon_3CxxC"/>
    <property type="match status" value="1"/>
</dbReference>
<dbReference type="EMBL" id="DYDO01000004">
    <property type="protein sequence ID" value="DBA26277.1"/>
    <property type="molecule type" value="Genomic_DNA"/>
</dbReference>
<evidence type="ECO:0000256" key="3">
    <source>
        <dbReference type="ARBA" id="ARBA00022723"/>
    </source>
</evidence>
<dbReference type="GO" id="GO:0016020">
    <property type="term" value="C:membrane"/>
    <property type="evidence" value="ECO:0007669"/>
    <property type="project" value="UniProtKB-SubCell"/>
</dbReference>
<comment type="subcellular location">
    <subcellularLocation>
        <location evidence="1">Membrane</location>
        <topology evidence="1">Single-pass membrane protein</topology>
    </subcellularLocation>
</comment>
<protein>
    <recommendedName>
        <fullName evidence="9">3CxxC-type domain-containing protein</fullName>
    </recommendedName>
</protein>
<dbReference type="InterPro" id="IPR027377">
    <property type="entry name" value="ZAR1/RTP1-5-like_Znf-3CxxC"/>
</dbReference>
<keyword evidence="4" id="KW-0863">Zinc-finger</keyword>
<feature type="compositionally biased region" description="Basic and acidic residues" evidence="8">
    <location>
        <begin position="237"/>
        <end position="247"/>
    </location>
</feature>
<evidence type="ECO:0000259" key="9">
    <source>
        <dbReference type="SMART" id="SM01328"/>
    </source>
</evidence>
<dbReference type="GO" id="GO:0031849">
    <property type="term" value="F:olfactory receptor binding"/>
    <property type="evidence" value="ECO:0007669"/>
    <property type="project" value="TreeGrafter"/>
</dbReference>
<keyword evidence="2" id="KW-0812">Transmembrane</keyword>
<reference evidence="10" key="1">
    <citation type="thesis" date="2020" institute="ProQuest LLC" country="789 East Eisenhower Parkway, Ann Arbor, MI, USA">
        <title>Comparative Genomics and Chromosome Evolution.</title>
        <authorList>
            <person name="Mudd A.B."/>
        </authorList>
    </citation>
    <scope>NUCLEOTIDE SEQUENCE</scope>
    <source>
        <strain evidence="10">1538</strain>
        <tissue evidence="10">Blood</tissue>
    </source>
</reference>
<dbReference type="InterPro" id="IPR026096">
    <property type="entry name" value="R-trans_p"/>
</dbReference>
<evidence type="ECO:0000256" key="8">
    <source>
        <dbReference type="SAM" id="MobiDB-lite"/>
    </source>
</evidence>
<accession>A0AAV3AI72</accession>
<dbReference type="GO" id="GO:0001580">
    <property type="term" value="P:detection of chemical stimulus involved in sensory perception of bitter taste"/>
    <property type="evidence" value="ECO:0007669"/>
    <property type="project" value="TreeGrafter"/>
</dbReference>
<evidence type="ECO:0000313" key="10">
    <source>
        <dbReference type="EMBL" id="DBA26277.1"/>
    </source>
</evidence>
<sequence length="271" mass="32170">MDEDIWIEIFENEMQDKGIDDLWDFSVDENFQEQKGWLRYSLCCFAWFCCSICGRKWASSKVHLIFYMKLKICFGQVKMHVFRQKCKVCNCAEYEEPTFMVENVEIAMKCLVTKICQKFYKLPIEDFPRDFVKDGRQDGVHDRDNCEACSKGICNYIRIQEKKAKQQRCTYPENIYTTYNTVSHLQQSGEDNNEDIGSYRILSYSKYVPQHTYSLWHSRQQVRPDRDNPRVPQHLESSCDSRQENRPYRSNPGVSAHEEDIRESQCCCIIL</sequence>
<keyword evidence="5" id="KW-0862">Zinc</keyword>
<dbReference type="AlphaFoldDB" id="A0AAV3AI72"/>
<dbReference type="SMART" id="SM01328">
    <property type="entry name" value="zf-3CxxC"/>
    <property type="match status" value="1"/>
</dbReference>
<dbReference type="GO" id="GO:0008270">
    <property type="term" value="F:zinc ion binding"/>
    <property type="evidence" value="ECO:0007669"/>
    <property type="project" value="UniProtKB-KW"/>
</dbReference>
<evidence type="ECO:0000256" key="5">
    <source>
        <dbReference type="ARBA" id="ARBA00022833"/>
    </source>
</evidence>
<dbReference type="PANTHER" id="PTHR14402:SF22">
    <property type="entry name" value="RECEPTOR-TRANSPORTING PROTEIN 4-LIKE"/>
    <property type="match status" value="1"/>
</dbReference>
<evidence type="ECO:0000256" key="4">
    <source>
        <dbReference type="ARBA" id="ARBA00022771"/>
    </source>
</evidence>
<evidence type="ECO:0000256" key="2">
    <source>
        <dbReference type="ARBA" id="ARBA00022692"/>
    </source>
</evidence>
<evidence type="ECO:0000256" key="6">
    <source>
        <dbReference type="ARBA" id="ARBA00022989"/>
    </source>
</evidence>
<proteinExistence type="predicted"/>
<evidence type="ECO:0000313" key="11">
    <source>
        <dbReference type="Proteomes" id="UP001181693"/>
    </source>
</evidence>
<name>A0AAV3AI72_PYXAD</name>
<feature type="region of interest" description="Disordered" evidence="8">
    <location>
        <begin position="221"/>
        <end position="257"/>
    </location>
</feature>